<dbReference type="InterPro" id="IPR004437">
    <property type="entry name" value="ParB/RepB/Spo0J"/>
</dbReference>
<dbReference type="SMART" id="SM00470">
    <property type="entry name" value="ParB"/>
    <property type="match status" value="1"/>
</dbReference>
<evidence type="ECO:0000259" key="2">
    <source>
        <dbReference type="SMART" id="SM00470"/>
    </source>
</evidence>
<dbReference type="InterPro" id="IPR050336">
    <property type="entry name" value="Chromosome_partition/occlusion"/>
</dbReference>
<dbReference type="InterPro" id="IPR036086">
    <property type="entry name" value="ParB/Sulfiredoxin_sf"/>
</dbReference>
<dbReference type="HOGENOM" id="CLU_929895_0_0_7"/>
<dbReference type="PANTHER" id="PTHR33375:SF1">
    <property type="entry name" value="CHROMOSOME-PARTITIONING PROTEIN PARB-RELATED"/>
    <property type="match status" value="1"/>
</dbReference>
<evidence type="ECO:0000313" key="4">
    <source>
        <dbReference type="Proteomes" id="UP000008963"/>
    </source>
</evidence>
<dbReference type="RefSeq" id="WP_014245580.1">
    <property type="nucleotide sequence ID" value="NC_016620.1"/>
</dbReference>
<gene>
    <name evidence="3" type="ordered locus">BMS_3047</name>
</gene>
<keyword evidence="4" id="KW-1185">Reference proteome</keyword>
<dbReference type="GO" id="GO:0005694">
    <property type="term" value="C:chromosome"/>
    <property type="evidence" value="ECO:0007669"/>
    <property type="project" value="TreeGrafter"/>
</dbReference>
<sequence length="299" mass="33496">MAKSFAPRVSKKKRKTIDLSENLNRDLIKLADDRLLSGAKLDEILIKDIIVKEQVRTKFNDASIKELAANIKVNGLIQPLVLYKTKKGYTLICGERRYRAMTSINMKKCPCFVLENKTEEELMAIQFSENSSREALHYIDKADGILNYQKATKASERKICAALGISKSEVHRSLLIARMPAKLREAAKIHNIEKYVLLELDALEKSPLKTKLTKLVHTGEITKRSQLKKAIKGGVVAAGTKKKASTSSAKKKKATLPKGLTASAFLKAMNMKQKDLKLDKKTKDILKALVEETKDMVDQ</sequence>
<dbReference type="SUPFAM" id="SSF109709">
    <property type="entry name" value="KorB DNA-binding domain-like"/>
    <property type="match status" value="1"/>
</dbReference>
<dbReference type="KEGG" id="bmx:BMS_3047"/>
<dbReference type="Pfam" id="PF02195">
    <property type="entry name" value="ParB_N"/>
    <property type="match status" value="1"/>
</dbReference>
<reference evidence="4" key="1">
    <citation type="journal article" date="2013" name="ISME J.">
        <title>A small predatory core genome in the divergent marine Bacteriovorax marinus SJ and the terrestrial Bdellovibrio bacteriovorus.</title>
        <authorList>
            <person name="Crossman L.C."/>
            <person name="Chen H."/>
            <person name="Cerdeno-Tarraga A.M."/>
            <person name="Brooks K."/>
            <person name="Quail M.A."/>
            <person name="Pineiro S.A."/>
            <person name="Hobley L."/>
            <person name="Sockett R.E."/>
            <person name="Bentley S.D."/>
            <person name="Parkhill J."/>
            <person name="Williams H.N."/>
            <person name="Stine O.C."/>
        </authorList>
    </citation>
    <scope>NUCLEOTIDE SEQUENCE [LARGE SCALE GENOMIC DNA]</scope>
    <source>
        <strain evidence="4">ATCC BAA-682 / DSM 15412 / SJ</strain>
    </source>
</reference>
<protein>
    <submittedName>
        <fullName evidence="3">Chromosome segregation protein</fullName>
    </submittedName>
</protein>
<dbReference type="PANTHER" id="PTHR33375">
    <property type="entry name" value="CHROMOSOME-PARTITIONING PROTEIN PARB-RELATED"/>
    <property type="match status" value="1"/>
</dbReference>
<dbReference type="SUPFAM" id="SSF110849">
    <property type="entry name" value="ParB/Sulfiredoxin"/>
    <property type="match status" value="1"/>
</dbReference>
<dbReference type="Gene3D" id="1.10.10.2830">
    <property type="match status" value="1"/>
</dbReference>
<dbReference type="eggNOG" id="COG1475">
    <property type="taxonomic scope" value="Bacteria"/>
</dbReference>
<comment type="similarity">
    <text evidence="1">Belongs to the ParB family.</text>
</comment>
<evidence type="ECO:0000313" key="3">
    <source>
        <dbReference type="EMBL" id="CBW27809.1"/>
    </source>
</evidence>
<dbReference type="PATRIC" id="fig|862908.3.peg.2916"/>
<dbReference type="OrthoDB" id="5290487at2"/>
<dbReference type="GO" id="GO:0007059">
    <property type="term" value="P:chromosome segregation"/>
    <property type="evidence" value="ECO:0007669"/>
    <property type="project" value="TreeGrafter"/>
</dbReference>
<dbReference type="Gene3D" id="3.90.1530.30">
    <property type="match status" value="1"/>
</dbReference>
<dbReference type="STRING" id="862908.BMS_3047"/>
<dbReference type="EMBL" id="FQ312005">
    <property type="protein sequence ID" value="CBW27809.1"/>
    <property type="molecule type" value="Genomic_DNA"/>
</dbReference>
<feature type="domain" description="ParB-like N-terminal" evidence="2">
    <location>
        <begin position="42"/>
        <end position="131"/>
    </location>
</feature>
<dbReference type="AlphaFoldDB" id="E1WZC1"/>
<accession>E1WZC1</accession>
<evidence type="ECO:0000256" key="1">
    <source>
        <dbReference type="ARBA" id="ARBA00006295"/>
    </source>
</evidence>
<organism evidence="3 4">
    <name type="scientific">Halobacteriovorax marinus (strain ATCC BAA-682 / DSM 15412 / SJ)</name>
    <name type="common">Bacteriovorax marinus</name>
    <dbReference type="NCBI Taxonomy" id="862908"/>
    <lineage>
        <taxon>Bacteria</taxon>
        <taxon>Pseudomonadati</taxon>
        <taxon>Bdellovibrionota</taxon>
        <taxon>Bacteriovoracia</taxon>
        <taxon>Bacteriovoracales</taxon>
        <taxon>Halobacteriovoraceae</taxon>
        <taxon>Halobacteriovorax</taxon>
    </lineage>
</organism>
<dbReference type="GO" id="GO:0003677">
    <property type="term" value="F:DNA binding"/>
    <property type="evidence" value="ECO:0007669"/>
    <property type="project" value="InterPro"/>
</dbReference>
<dbReference type="NCBIfam" id="TIGR00180">
    <property type="entry name" value="parB_part"/>
    <property type="match status" value="1"/>
</dbReference>
<dbReference type="Proteomes" id="UP000008963">
    <property type="component" value="Chromosome"/>
</dbReference>
<proteinExistence type="inferred from homology"/>
<name>E1WZC1_HALMS</name>
<dbReference type="InterPro" id="IPR003115">
    <property type="entry name" value="ParB_N"/>
</dbReference>